<dbReference type="EMBL" id="PKPP01007258">
    <property type="protein sequence ID" value="PWA53910.1"/>
    <property type="molecule type" value="Genomic_DNA"/>
</dbReference>
<keyword evidence="10" id="KW-1185">Reference proteome</keyword>
<dbReference type="GO" id="GO:0004519">
    <property type="term" value="F:endonuclease activity"/>
    <property type="evidence" value="ECO:0007669"/>
    <property type="project" value="UniProtKB-KW"/>
</dbReference>
<keyword evidence="5" id="KW-0378">Hydrolase</keyword>
<feature type="compositionally biased region" description="Basic and acidic residues" evidence="7">
    <location>
        <begin position="372"/>
        <end position="385"/>
    </location>
</feature>
<dbReference type="SUPFAM" id="SSF56672">
    <property type="entry name" value="DNA/RNA polymerases"/>
    <property type="match status" value="1"/>
</dbReference>
<protein>
    <submittedName>
        <fullName evidence="9">Reverse transcriptase domain, Ribonuclease H-like domain protein</fullName>
    </submittedName>
</protein>
<organism evidence="9 10">
    <name type="scientific">Artemisia annua</name>
    <name type="common">Sweet wormwood</name>
    <dbReference type="NCBI Taxonomy" id="35608"/>
    <lineage>
        <taxon>Eukaryota</taxon>
        <taxon>Viridiplantae</taxon>
        <taxon>Streptophyta</taxon>
        <taxon>Embryophyta</taxon>
        <taxon>Tracheophyta</taxon>
        <taxon>Spermatophyta</taxon>
        <taxon>Magnoliopsida</taxon>
        <taxon>eudicotyledons</taxon>
        <taxon>Gunneridae</taxon>
        <taxon>Pentapetalae</taxon>
        <taxon>asterids</taxon>
        <taxon>campanulids</taxon>
        <taxon>Asterales</taxon>
        <taxon>Asteraceae</taxon>
        <taxon>Asteroideae</taxon>
        <taxon>Anthemideae</taxon>
        <taxon>Artemisiinae</taxon>
        <taxon>Artemisia</taxon>
    </lineage>
</organism>
<name>A0A2U1LY84_ARTAN</name>
<dbReference type="Pfam" id="PF17917">
    <property type="entry name" value="RT_RNaseH"/>
    <property type="match status" value="1"/>
</dbReference>
<dbReference type="GO" id="GO:0003964">
    <property type="term" value="F:RNA-directed DNA polymerase activity"/>
    <property type="evidence" value="ECO:0007669"/>
    <property type="project" value="UniProtKB-KW"/>
</dbReference>
<gene>
    <name evidence="9" type="ORF">CTI12_AA440210</name>
</gene>
<evidence type="ECO:0000256" key="4">
    <source>
        <dbReference type="ARBA" id="ARBA00022759"/>
    </source>
</evidence>
<keyword evidence="3" id="KW-0540">Nuclease</keyword>
<feature type="compositionally biased region" description="Polar residues" evidence="7">
    <location>
        <begin position="391"/>
        <end position="400"/>
    </location>
</feature>
<keyword evidence="4" id="KW-0255">Endonuclease</keyword>
<reference evidence="9 10" key="1">
    <citation type="journal article" date="2018" name="Mol. Plant">
        <title>The genome of Artemisia annua provides insight into the evolution of Asteraceae family and artemisinin biosynthesis.</title>
        <authorList>
            <person name="Shen Q."/>
            <person name="Zhang L."/>
            <person name="Liao Z."/>
            <person name="Wang S."/>
            <person name="Yan T."/>
            <person name="Shi P."/>
            <person name="Liu M."/>
            <person name="Fu X."/>
            <person name="Pan Q."/>
            <person name="Wang Y."/>
            <person name="Lv Z."/>
            <person name="Lu X."/>
            <person name="Zhang F."/>
            <person name="Jiang W."/>
            <person name="Ma Y."/>
            <person name="Chen M."/>
            <person name="Hao X."/>
            <person name="Li L."/>
            <person name="Tang Y."/>
            <person name="Lv G."/>
            <person name="Zhou Y."/>
            <person name="Sun X."/>
            <person name="Brodelius P.E."/>
            <person name="Rose J.K.C."/>
            <person name="Tang K."/>
        </authorList>
    </citation>
    <scope>NUCLEOTIDE SEQUENCE [LARGE SCALE GENOMIC DNA]</scope>
    <source>
        <strain evidence="10">cv. Huhao1</strain>
        <tissue evidence="9">Leaf</tissue>
    </source>
</reference>
<evidence type="ECO:0000256" key="6">
    <source>
        <dbReference type="ARBA" id="ARBA00022918"/>
    </source>
</evidence>
<evidence type="ECO:0000256" key="5">
    <source>
        <dbReference type="ARBA" id="ARBA00022801"/>
    </source>
</evidence>
<accession>A0A2U1LY84</accession>
<dbReference type="Proteomes" id="UP000245207">
    <property type="component" value="Unassembled WGS sequence"/>
</dbReference>
<keyword evidence="6 9" id="KW-0695">RNA-directed DNA polymerase</keyword>
<dbReference type="PANTHER" id="PTHR48475:SF2">
    <property type="entry name" value="RIBONUCLEASE H"/>
    <property type="match status" value="1"/>
</dbReference>
<keyword evidence="1" id="KW-0808">Transferase</keyword>
<evidence type="ECO:0000313" key="10">
    <source>
        <dbReference type="Proteomes" id="UP000245207"/>
    </source>
</evidence>
<dbReference type="OrthoDB" id="673934at2759"/>
<feature type="domain" description="Reverse transcriptase RNase H-like" evidence="8">
    <location>
        <begin position="242"/>
        <end position="338"/>
    </location>
</feature>
<proteinExistence type="predicted"/>
<dbReference type="GO" id="GO:0016787">
    <property type="term" value="F:hydrolase activity"/>
    <property type="evidence" value="ECO:0007669"/>
    <property type="project" value="UniProtKB-KW"/>
</dbReference>
<dbReference type="InterPro" id="IPR043502">
    <property type="entry name" value="DNA/RNA_pol_sf"/>
</dbReference>
<evidence type="ECO:0000259" key="8">
    <source>
        <dbReference type="Pfam" id="PF17917"/>
    </source>
</evidence>
<dbReference type="AlphaFoldDB" id="A0A2U1LY84"/>
<evidence type="ECO:0000313" key="9">
    <source>
        <dbReference type="EMBL" id="PWA53910.1"/>
    </source>
</evidence>
<evidence type="ECO:0000256" key="1">
    <source>
        <dbReference type="ARBA" id="ARBA00022679"/>
    </source>
</evidence>
<sequence length="427" mass="48555">MTQSMQYVSQDSMLDSTYETIPSCTTQDDRYFEDENEQNELRDHINGALKECLEEIDIKGKELFKKHVSNADVEISLGGLVREAIGDTRGKHLLEKIMTNVGNKIKAQTDEDFITTEREASVDDDLSQKLERFKVKTEESNKRPFIRRRIQVNPNQGRIPSKAQTQKPQGRTHGLKEKLETLKAFLSKGVNRSSSLYKIHNEVIGSVSYQWNGEAETSFQRWKKCMEIFPEVIPPVRGEILSLHIAASSDEIGTMLFGGKGSIQIPIYFVSRTLPNVEQGYAGSDKLIVALVHATRRLQRYFKDHPVKVLTDEPVERVLLNPGRSRRAVKWARELEEYDIIYGEDDLFKSQQDEPPEACESNMSSNRKLPQAKREGSHHLGDSRTRVTPHIQENSEGLDSGIEQQACNTLSVTLCSQRYATRLQSQA</sequence>
<evidence type="ECO:0000256" key="7">
    <source>
        <dbReference type="SAM" id="MobiDB-lite"/>
    </source>
</evidence>
<keyword evidence="2" id="KW-0548">Nucleotidyltransferase</keyword>
<feature type="region of interest" description="Disordered" evidence="7">
    <location>
        <begin position="351"/>
        <end position="400"/>
    </location>
</feature>
<evidence type="ECO:0000256" key="3">
    <source>
        <dbReference type="ARBA" id="ARBA00022722"/>
    </source>
</evidence>
<dbReference type="PANTHER" id="PTHR48475">
    <property type="entry name" value="RIBONUCLEASE H"/>
    <property type="match status" value="1"/>
</dbReference>
<dbReference type="InterPro" id="IPR041373">
    <property type="entry name" value="RT_RNaseH"/>
</dbReference>
<comment type="caution">
    <text evidence="9">The sequence shown here is derived from an EMBL/GenBank/DDBJ whole genome shotgun (WGS) entry which is preliminary data.</text>
</comment>
<evidence type="ECO:0000256" key="2">
    <source>
        <dbReference type="ARBA" id="ARBA00022695"/>
    </source>
</evidence>